<keyword evidence="3" id="KW-1185">Reference proteome</keyword>
<dbReference type="AlphaFoldDB" id="A0A4R0NEU7"/>
<feature type="transmembrane region" description="Helical" evidence="1">
    <location>
        <begin position="98"/>
        <end position="120"/>
    </location>
</feature>
<organism evidence="2 3">
    <name type="scientific">Pedobacter psychroterrae</name>
    <dbReference type="NCBI Taxonomy" id="2530453"/>
    <lineage>
        <taxon>Bacteria</taxon>
        <taxon>Pseudomonadati</taxon>
        <taxon>Bacteroidota</taxon>
        <taxon>Sphingobacteriia</taxon>
        <taxon>Sphingobacteriales</taxon>
        <taxon>Sphingobacteriaceae</taxon>
        <taxon>Pedobacter</taxon>
    </lineage>
</organism>
<evidence type="ECO:0000313" key="2">
    <source>
        <dbReference type="EMBL" id="TCC98971.1"/>
    </source>
</evidence>
<sequence length="196" mass="22094">MKKSTLFELAIKITGLVALWHAVMASPTLFAGFTIFASALSNFGTQGGFMAILGISMFLNIAVAGFFAYLCLMKTGMLLRLFKFDNEEELDLKTEKKVFFEIAVFLAAIMLLISGLTNLVSYDYKTDYKTETINQMTNNQISTNTYSYFQTGQLLLPGCSKDTDTMIWIRHPLIKTDPKNFLAELRFGIELRQIDT</sequence>
<keyword evidence="1" id="KW-0812">Transmembrane</keyword>
<evidence type="ECO:0000313" key="3">
    <source>
        <dbReference type="Proteomes" id="UP000293347"/>
    </source>
</evidence>
<reference evidence="2 3" key="1">
    <citation type="submission" date="2019-02" db="EMBL/GenBank/DDBJ databases">
        <title>Pedobacter sp. RP-1-14 sp. nov., isolated from Arctic soil.</title>
        <authorList>
            <person name="Dahal R.H."/>
        </authorList>
    </citation>
    <scope>NUCLEOTIDE SEQUENCE [LARGE SCALE GENOMIC DNA]</scope>
    <source>
        <strain evidence="2 3">RP-1-14</strain>
    </source>
</reference>
<evidence type="ECO:0000256" key="1">
    <source>
        <dbReference type="SAM" id="Phobius"/>
    </source>
</evidence>
<comment type="caution">
    <text evidence="2">The sequence shown here is derived from an EMBL/GenBank/DDBJ whole genome shotgun (WGS) entry which is preliminary data.</text>
</comment>
<proteinExistence type="predicted"/>
<dbReference type="EMBL" id="SJSL01000006">
    <property type="protein sequence ID" value="TCC98971.1"/>
    <property type="molecule type" value="Genomic_DNA"/>
</dbReference>
<accession>A0A4R0NEU7</accession>
<dbReference type="Proteomes" id="UP000293347">
    <property type="component" value="Unassembled WGS sequence"/>
</dbReference>
<keyword evidence="1" id="KW-1133">Transmembrane helix</keyword>
<name>A0A4R0NEU7_9SPHI</name>
<dbReference type="RefSeq" id="WP_131597402.1">
    <property type="nucleotide sequence ID" value="NZ_SJSL01000006.1"/>
</dbReference>
<gene>
    <name evidence="2" type="ORF">EZ437_17705</name>
</gene>
<keyword evidence="1" id="KW-0472">Membrane</keyword>
<protein>
    <submittedName>
        <fullName evidence="2">Uncharacterized protein</fullName>
    </submittedName>
</protein>
<feature type="transmembrane region" description="Helical" evidence="1">
    <location>
        <begin position="49"/>
        <end position="72"/>
    </location>
</feature>